<keyword evidence="4" id="KW-1185">Reference proteome</keyword>
<keyword evidence="2" id="KW-0472">Membrane</keyword>
<proteinExistence type="predicted"/>
<dbReference type="GeneID" id="6070329"/>
<dbReference type="InParanoid" id="B0CUP4"/>
<evidence type="ECO:0000313" key="4">
    <source>
        <dbReference type="Proteomes" id="UP000001194"/>
    </source>
</evidence>
<name>B0CUP4_LACBS</name>
<gene>
    <name evidence="3" type="ORF">LACBIDRAFT_321935</name>
</gene>
<evidence type="ECO:0000256" key="1">
    <source>
        <dbReference type="SAM" id="MobiDB-lite"/>
    </source>
</evidence>
<sequence length="133" mass="14732">MTNTNWQNQVPMIFLMEVHTAIVIPCIVLTSSMVCKQILCYAALALQHIARIYGYACRSTTSHAKIKKAPKAPLIRRTFAKLQPFRPQKGSDDNEDPIASDSEATADPIAMSDIQQVDEADLEAAENAEELNQ</sequence>
<feature type="region of interest" description="Disordered" evidence="1">
    <location>
        <begin position="79"/>
        <end position="110"/>
    </location>
</feature>
<reference evidence="3 4" key="1">
    <citation type="journal article" date="2008" name="Nature">
        <title>The genome of Laccaria bicolor provides insights into mycorrhizal symbiosis.</title>
        <authorList>
            <person name="Martin F."/>
            <person name="Aerts A."/>
            <person name="Ahren D."/>
            <person name="Brun A."/>
            <person name="Danchin E.G.J."/>
            <person name="Duchaussoy F."/>
            <person name="Gibon J."/>
            <person name="Kohler A."/>
            <person name="Lindquist E."/>
            <person name="Pereda V."/>
            <person name="Salamov A."/>
            <person name="Shapiro H.J."/>
            <person name="Wuyts J."/>
            <person name="Blaudez D."/>
            <person name="Buee M."/>
            <person name="Brokstein P."/>
            <person name="Canbaeck B."/>
            <person name="Cohen D."/>
            <person name="Courty P.E."/>
            <person name="Coutinho P.M."/>
            <person name="Delaruelle C."/>
            <person name="Detter J.C."/>
            <person name="Deveau A."/>
            <person name="DiFazio S."/>
            <person name="Duplessis S."/>
            <person name="Fraissinet-Tachet L."/>
            <person name="Lucic E."/>
            <person name="Frey-Klett P."/>
            <person name="Fourrey C."/>
            <person name="Feussner I."/>
            <person name="Gay G."/>
            <person name="Grimwood J."/>
            <person name="Hoegger P.J."/>
            <person name="Jain P."/>
            <person name="Kilaru S."/>
            <person name="Labbe J."/>
            <person name="Lin Y.C."/>
            <person name="Legue V."/>
            <person name="Le Tacon F."/>
            <person name="Marmeisse R."/>
            <person name="Melayah D."/>
            <person name="Montanini B."/>
            <person name="Muratet M."/>
            <person name="Nehls U."/>
            <person name="Niculita-Hirzel H."/>
            <person name="Oudot-Le Secq M.P."/>
            <person name="Peter M."/>
            <person name="Quesneville H."/>
            <person name="Rajashekar B."/>
            <person name="Reich M."/>
            <person name="Rouhier N."/>
            <person name="Schmutz J."/>
            <person name="Yin T."/>
            <person name="Chalot M."/>
            <person name="Henrissat B."/>
            <person name="Kuees U."/>
            <person name="Lucas S."/>
            <person name="Van de Peer Y."/>
            <person name="Podila G.K."/>
            <person name="Polle A."/>
            <person name="Pukkila P.J."/>
            <person name="Richardson P.M."/>
            <person name="Rouze P."/>
            <person name="Sanders I.R."/>
            <person name="Stajich J.E."/>
            <person name="Tunlid A."/>
            <person name="Tuskan G."/>
            <person name="Grigoriev I.V."/>
        </authorList>
    </citation>
    <scope>NUCLEOTIDE SEQUENCE [LARGE SCALE GENOMIC DNA]</scope>
    <source>
        <strain evidence="4">S238N-H82 / ATCC MYA-4686</strain>
    </source>
</reference>
<organism evidence="4">
    <name type="scientific">Laccaria bicolor (strain S238N-H82 / ATCC MYA-4686)</name>
    <name type="common">Bicoloured deceiver</name>
    <name type="synonym">Laccaria laccata var. bicolor</name>
    <dbReference type="NCBI Taxonomy" id="486041"/>
    <lineage>
        <taxon>Eukaryota</taxon>
        <taxon>Fungi</taxon>
        <taxon>Dikarya</taxon>
        <taxon>Basidiomycota</taxon>
        <taxon>Agaricomycotina</taxon>
        <taxon>Agaricomycetes</taxon>
        <taxon>Agaricomycetidae</taxon>
        <taxon>Agaricales</taxon>
        <taxon>Agaricineae</taxon>
        <taxon>Hydnangiaceae</taxon>
        <taxon>Laccaria</taxon>
    </lineage>
</organism>
<keyword evidence="2" id="KW-0812">Transmembrane</keyword>
<dbReference type="KEGG" id="lbc:LACBIDRAFT_321935"/>
<keyword evidence="2" id="KW-1133">Transmembrane helix</keyword>
<dbReference type="EMBL" id="DS547092">
    <property type="protein sequence ID" value="EDR14127.1"/>
    <property type="molecule type" value="Genomic_DNA"/>
</dbReference>
<dbReference type="HOGENOM" id="CLU_1907055_0_0_1"/>
<protein>
    <submittedName>
        <fullName evidence="3">Predicted protein</fullName>
    </submittedName>
</protein>
<evidence type="ECO:0000313" key="3">
    <source>
        <dbReference type="EMBL" id="EDR14127.1"/>
    </source>
</evidence>
<evidence type="ECO:0000256" key="2">
    <source>
        <dbReference type="SAM" id="Phobius"/>
    </source>
</evidence>
<accession>B0CUP4</accession>
<feature type="transmembrane region" description="Helical" evidence="2">
    <location>
        <begin position="12"/>
        <end position="31"/>
    </location>
</feature>
<dbReference type="Proteomes" id="UP000001194">
    <property type="component" value="Unassembled WGS sequence"/>
</dbReference>
<dbReference type="RefSeq" id="XP_001874686.1">
    <property type="nucleotide sequence ID" value="XM_001874651.1"/>
</dbReference>
<dbReference type="AlphaFoldDB" id="B0CUP4"/>